<evidence type="ECO:0000259" key="5">
    <source>
        <dbReference type="Pfam" id="PF12770"/>
    </source>
</evidence>
<evidence type="ECO:0000313" key="7">
    <source>
        <dbReference type="Proteomes" id="UP000198393"/>
    </source>
</evidence>
<keyword evidence="4" id="KW-0812">Transmembrane</keyword>
<evidence type="ECO:0000256" key="2">
    <source>
        <dbReference type="ARBA" id="ARBA00022803"/>
    </source>
</evidence>
<evidence type="ECO:0000256" key="3">
    <source>
        <dbReference type="PROSITE-ProRule" id="PRU00339"/>
    </source>
</evidence>
<dbReference type="PROSITE" id="PS50005">
    <property type="entry name" value="TPR"/>
    <property type="match status" value="2"/>
</dbReference>
<evidence type="ECO:0000256" key="4">
    <source>
        <dbReference type="SAM" id="Phobius"/>
    </source>
</evidence>
<dbReference type="PANTHER" id="PTHR45641:SF19">
    <property type="entry name" value="NEPHROCYSTIN-3"/>
    <property type="match status" value="1"/>
</dbReference>
<sequence>MAPYFGYFFTVIQFLAKFSLFVFLSLMPFIGSSQQCLQLLDSAQLMMKANAVITTKVANKLKALLDSGVCKDQIGYPEAYSSLGSVYMSLNQQSNAIASLKSALDLKLKEADSTSIELVPFYENLFSIHKDVGNYRTAGNYLVKSSELVGKTNSPLAYFNHLMRTIIFYRETGQYDLSEKFLAEAESYREEFFSDNDSIKGVLLVESGTLHTIDGRYEKANEDLERAVQILRSSFPMIHTRAVDRLAKLKYKEGDFTTSEVELLSNINFKETHFPDDTLLLVESLNNLGLLYFRINDLDNAKKYFQLLKKVGNNYNIIEPYALNNLGVISMRQGDFQNAKSNFQECLVLFKQTFGTLHPDYSNTLNNLAGLTLAEGNPQRALSYYTQVLDSDRVLYGTNHINYATTLSNVSRVYKLLGYTDMSTRLLNESSVIKRKVLGSQHHLYAESIKELGVNLLAKGDTMRALTYFDSALQIDVRHMYDVFPVLTDRQRTLFYNDIRIDLQRFSSVSFSENYFNTVWAEKALNFNINTKSALFYTSDKLRLLVTNSYDTKLRNKYILWREKKFELARAYLMTSAERNRLGLEITGLEEETQQLEKEIGLSVGAFKDQVENTFYSWEDISNALPDSTALLEILEFKDFELRGDSALSQGFVDESRYVGFIIWPDGRLQRISWPTGFDFTKFYKNYKNSLLFRVEDNTTYRAFWQAIDQKLEGIEKLYYAPDGIWHKMNPSIFYNPAKMEYVADKYHTVVITSGKDIIENEESNYYQTATTIGNPDFSKNPAEIRLNQLPQAADEARDVSYILGTNGWETDTLIFDLATESRVKSISRQGILHIATHGYFSSVIEDNNPLLNSGIVLSKGGSDQDGLLTAFEVINLNLEGTKLVVLSACETGLGEVRNGEGVFGLQRAFLVAGASHLVLSLLKVGDLETREFMNLFYSYLVDEPDVDKAFFEARAAYRTIYPDPKEWGSFILVSKK</sequence>
<dbReference type="AlphaFoldDB" id="A0A239JRN5"/>
<evidence type="ECO:0000313" key="6">
    <source>
        <dbReference type="EMBL" id="SNT07434.1"/>
    </source>
</evidence>
<feature type="repeat" description="TPR" evidence="3">
    <location>
        <begin position="446"/>
        <end position="479"/>
    </location>
</feature>
<reference evidence="6 7" key="1">
    <citation type="submission" date="2017-06" db="EMBL/GenBank/DDBJ databases">
        <authorList>
            <person name="Kim H.J."/>
            <person name="Triplett B.A."/>
        </authorList>
    </citation>
    <scope>NUCLEOTIDE SEQUENCE [LARGE SCALE GENOMIC DNA]</scope>
    <source>
        <strain evidence="6 7">DSM 19307</strain>
    </source>
</reference>
<keyword evidence="7" id="KW-1185">Reference proteome</keyword>
<accession>A0A239JRN5</accession>
<dbReference type="Pfam" id="PF13181">
    <property type="entry name" value="TPR_8"/>
    <property type="match status" value="2"/>
</dbReference>
<dbReference type="Gene3D" id="1.25.40.10">
    <property type="entry name" value="Tetratricopeptide repeat domain"/>
    <property type="match status" value="3"/>
</dbReference>
<evidence type="ECO:0000256" key="1">
    <source>
        <dbReference type="ARBA" id="ARBA00022737"/>
    </source>
</evidence>
<feature type="repeat" description="TPR" evidence="3">
    <location>
        <begin position="77"/>
        <end position="110"/>
    </location>
</feature>
<organism evidence="6 7">
    <name type="scientific">Ekhidna lutea</name>
    <dbReference type="NCBI Taxonomy" id="447679"/>
    <lineage>
        <taxon>Bacteria</taxon>
        <taxon>Pseudomonadati</taxon>
        <taxon>Bacteroidota</taxon>
        <taxon>Cytophagia</taxon>
        <taxon>Cytophagales</taxon>
        <taxon>Reichenbachiellaceae</taxon>
        <taxon>Ekhidna</taxon>
    </lineage>
</organism>
<dbReference type="InterPro" id="IPR019734">
    <property type="entry name" value="TPR_rpt"/>
</dbReference>
<keyword evidence="4" id="KW-0472">Membrane</keyword>
<dbReference type="SUPFAM" id="SSF48452">
    <property type="entry name" value="TPR-like"/>
    <property type="match status" value="3"/>
</dbReference>
<dbReference type="SMART" id="SM00028">
    <property type="entry name" value="TPR"/>
    <property type="match status" value="6"/>
</dbReference>
<gene>
    <name evidence="6" type="ORF">SAMN05421640_2270</name>
</gene>
<proteinExistence type="predicted"/>
<keyword evidence="2 3" id="KW-0802">TPR repeat</keyword>
<feature type="transmembrane region" description="Helical" evidence="4">
    <location>
        <begin position="7"/>
        <end position="30"/>
    </location>
</feature>
<dbReference type="InterPro" id="IPR011990">
    <property type="entry name" value="TPR-like_helical_dom_sf"/>
</dbReference>
<keyword evidence="1" id="KW-0677">Repeat</keyword>
<dbReference type="InterPro" id="IPR024983">
    <property type="entry name" value="CHAT_dom"/>
</dbReference>
<dbReference type="Pfam" id="PF13424">
    <property type="entry name" value="TPR_12"/>
    <property type="match status" value="1"/>
</dbReference>
<dbReference type="Pfam" id="PF12770">
    <property type="entry name" value="CHAT"/>
    <property type="match status" value="1"/>
</dbReference>
<name>A0A239JRN5_EKHLU</name>
<protein>
    <submittedName>
        <fullName evidence="6">Tetratricopeptide repeat-containing protein</fullName>
    </submittedName>
</protein>
<dbReference type="EMBL" id="FZPD01000003">
    <property type="protein sequence ID" value="SNT07434.1"/>
    <property type="molecule type" value="Genomic_DNA"/>
</dbReference>
<feature type="domain" description="CHAT" evidence="5">
    <location>
        <begin position="701"/>
        <end position="974"/>
    </location>
</feature>
<keyword evidence="4" id="KW-1133">Transmembrane helix</keyword>
<dbReference type="PANTHER" id="PTHR45641">
    <property type="entry name" value="TETRATRICOPEPTIDE REPEAT PROTEIN (AFU_ORTHOLOGUE AFUA_6G03870)"/>
    <property type="match status" value="1"/>
</dbReference>
<dbReference type="Proteomes" id="UP000198393">
    <property type="component" value="Unassembled WGS sequence"/>
</dbReference>